<dbReference type="PANTHER" id="PTHR43316">
    <property type="entry name" value="HYDROLASE, HALOACID DELAHOGENASE-RELATED"/>
    <property type="match status" value="1"/>
</dbReference>
<dbReference type="RefSeq" id="WP_230549409.1">
    <property type="nucleotide sequence ID" value="NZ_JAJISD010000001.1"/>
</dbReference>
<dbReference type="EC" id="3.8.1.2" evidence="3"/>
<dbReference type="Gene3D" id="1.10.150.240">
    <property type="entry name" value="Putative phosphatase, domain 2"/>
    <property type="match status" value="1"/>
</dbReference>
<dbReference type="InterPro" id="IPR006439">
    <property type="entry name" value="HAD-SF_hydro_IA"/>
</dbReference>
<keyword evidence="2 3" id="KW-0378">Hydrolase</keyword>
<dbReference type="PRINTS" id="PR00413">
    <property type="entry name" value="HADHALOGNASE"/>
</dbReference>
<sequence>MATVLPSIEICVFDAYGTLFDFNSAVARHRRAIGPSAAKLSEMWRQKQIQYTWLRNAMGEYAPFWQVTGEALDHCLAAHRIPDPDVRERLMGAYLALDPFPEVPGMLACLARGGMRSAILSNGDRGMLDPMVARSTLADRFEAVLSVDEVRMFKPDPRVYRLVETRCGVTPDKVCFLSSNCWDAHGAARFGFRTVWVNRTGAPDDRLPGVLAAQIRDLSDLPDLIGVPR</sequence>
<dbReference type="SFLD" id="SFLDG01129">
    <property type="entry name" value="C1.5:_HAD__Beta-PGM__Phosphata"/>
    <property type="match status" value="1"/>
</dbReference>
<dbReference type="SFLD" id="SFLDF00045">
    <property type="entry name" value="2-haloacid_dehalogenase"/>
    <property type="match status" value="1"/>
</dbReference>
<accession>A0ABS8KQ76</accession>
<dbReference type="NCBIfam" id="TIGR01493">
    <property type="entry name" value="HAD-SF-IA-v2"/>
    <property type="match status" value="1"/>
</dbReference>
<dbReference type="InterPro" id="IPR023198">
    <property type="entry name" value="PGP-like_dom2"/>
</dbReference>
<dbReference type="NCBIfam" id="TIGR01428">
    <property type="entry name" value="HAD_type_II"/>
    <property type="match status" value="1"/>
</dbReference>
<dbReference type="Gene3D" id="3.40.50.1000">
    <property type="entry name" value="HAD superfamily/HAD-like"/>
    <property type="match status" value="1"/>
</dbReference>
<dbReference type="InterPro" id="IPR051540">
    <property type="entry name" value="S-2-haloacid_dehalogenase"/>
</dbReference>
<dbReference type="InterPro" id="IPR006328">
    <property type="entry name" value="2-HAD"/>
</dbReference>
<dbReference type="CDD" id="cd02588">
    <property type="entry name" value="HAD_L2-DEX"/>
    <property type="match status" value="1"/>
</dbReference>
<protein>
    <recommendedName>
        <fullName evidence="3">(S)-2-haloacid dehalogenase</fullName>
        <ecNumber evidence="3">3.8.1.2</ecNumber>
    </recommendedName>
    <alternativeName>
        <fullName evidence="3">2-haloalkanoic acid dehalogenase</fullName>
    </alternativeName>
    <alternativeName>
        <fullName evidence="3">Halocarboxylic acid halidohydrolase</fullName>
    </alternativeName>
    <alternativeName>
        <fullName evidence="3">L-2-haloacid dehalogenase</fullName>
    </alternativeName>
</protein>
<dbReference type="Pfam" id="PF00702">
    <property type="entry name" value="Hydrolase"/>
    <property type="match status" value="1"/>
</dbReference>
<dbReference type="SUPFAM" id="SSF56784">
    <property type="entry name" value="HAD-like"/>
    <property type="match status" value="1"/>
</dbReference>
<comment type="similarity">
    <text evidence="1 3">Belongs to the HAD-like hydrolase superfamily. S-2-haloalkanoic acid dehalogenase family.</text>
</comment>
<evidence type="ECO:0000256" key="2">
    <source>
        <dbReference type="ARBA" id="ARBA00022801"/>
    </source>
</evidence>
<dbReference type="PANTHER" id="PTHR43316:SF3">
    <property type="entry name" value="HALOACID DEHALOGENASE, TYPE II (AFU_ORTHOLOGUE AFUA_2G07750)-RELATED"/>
    <property type="match status" value="1"/>
</dbReference>
<proteinExistence type="inferred from homology"/>
<dbReference type="SFLD" id="SFLDG01135">
    <property type="entry name" value="C1.5.6:_HAD__Beta-PGM__Phospha"/>
    <property type="match status" value="1"/>
</dbReference>
<evidence type="ECO:0000256" key="1">
    <source>
        <dbReference type="ARBA" id="ARBA00008106"/>
    </source>
</evidence>
<comment type="function">
    <text evidence="3">Catalyzes the hydrolytic dehalogenation of small (S)-2-haloalkanoic acids to yield the corresponding (R)-2-hydroxyalkanoic acids.</text>
</comment>
<dbReference type="EMBL" id="JAJISD010000001">
    <property type="protein sequence ID" value="MCC8428213.1"/>
    <property type="molecule type" value="Genomic_DNA"/>
</dbReference>
<dbReference type="SFLD" id="SFLDS00003">
    <property type="entry name" value="Haloacid_Dehalogenase"/>
    <property type="match status" value="1"/>
</dbReference>
<dbReference type="Proteomes" id="UP001198862">
    <property type="component" value="Unassembled WGS sequence"/>
</dbReference>
<comment type="catalytic activity">
    <reaction evidence="3">
        <text>an (S)-2-haloacid + H2O = a (2R)-2-hydroxycarboxylate + a halide anion + H(+)</text>
        <dbReference type="Rhea" id="RHEA:11192"/>
        <dbReference type="ChEBI" id="CHEBI:15377"/>
        <dbReference type="ChEBI" id="CHEBI:15378"/>
        <dbReference type="ChEBI" id="CHEBI:16042"/>
        <dbReference type="ChEBI" id="CHEBI:58314"/>
        <dbReference type="ChEBI" id="CHEBI:137405"/>
        <dbReference type="EC" id="3.8.1.2"/>
    </reaction>
</comment>
<keyword evidence="5" id="KW-1185">Reference proteome</keyword>
<evidence type="ECO:0000313" key="4">
    <source>
        <dbReference type="EMBL" id="MCC8428213.1"/>
    </source>
</evidence>
<gene>
    <name evidence="4" type="ORF">LJ725_04500</name>
</gene>
<reference evidence="4 5" key="1">
    <citation type="submission" date="2021-11" db="EMBL/GenBank/DDBJ databases">
        <authorList>
            <person name="Lee D.-H."/>
            <person name="Kim S.-B."/>
        </authorList>
    </citation>
    <scope>NUCLEOTIDE SEQUENCE [LARGE SCALE GENOMIC DNA]</scope>
    <source>
        <strain evidence="4 5">KCTC 52223</strain>
    </source>
</reference>
<dbReference type="InterPro" id="IPR023214">
    <property type="entry name" value="HAD_sf"/>
</dbReference>
<comment type="caution">
    <text evidence="4">The sequence shown here is derived from an EMBL/GenBank/DDBJ whole genome shotgun (WGS) entry which is preliminary data.</text>
</comment>
<evidence type="ECO:0000256" key="3">
    <source>
        <dbReference type="RuleBase" id="RU368077"/>
    </source>
</evidence>
<name>A0ABS8KQ76_9HYPH</name>
<dbReference type="InterPro" id="IPR036412">
    <property type="entry name" value="HAD-like_sf"/>
</dbReference>
<organism evidence="4 5">
    <name type="scientific">Reyranella aquatilis</name>
    <dbReference type="NCBI Taxonomy" id="2035356"/>
    <lineage>
        <taxon>Bacteria</taxon>
        <taxon>Pseudomonadati</taxon>
        <taxon>Pseudomonadota</taxon>
        <taxon>Alphaproteobacteria</taxon>
        <taxon>Hyphomicrobiales</taxon>
        <taxon>Reyranellaceae</taxon>
        <taxon>Reyranella</taxon>
    </lineage>
</organism>
<evidence type="ECO:0000313" key="5">
    <source>
        <dbReference type="Proteomes" id="UP001198862"/>
    </source>
</evidence>